<gene>
    <name evidence="7" type="primary">ruvX</name>
    <name evidence="7" type="ORF">LBV24_09895</name>
</gene>
<dbReference type="Pfam" id="PF03652">
    <property type="entry name" value="RuvX"/>
    <property type="match status" value="1"/>
</dbReference>
<dbReference type="PANTHER" id="PTHR33317">
    <property type="entry name" value="POLYNUCLEOTIDYL TRANSFERASE, RIBONUCLEASE H-LIKE SUPERFAMILY PROTEIN"/>
    <property type="match status" value="1"/>
</dbReference>
<accession>A0ABS7Y4G4</accession>
<organism evidence="7 8">
    <name type="scientific">Winogradskyella vincentii</name>
    <dbReference type="NCBI Taxonomy" id="2877122"/>
    <lineage>
        <taxon>Bacteria</taxon>
        <taxon>Pseudomonadati</taxon>
        <taxon>Bacteroidota</taxon>
        <taxon>Flavobacteriia</taxon>
        <taxon>Flavobacteriales</taxon>
        <taxon>Flavobacteriaceae</taxon>
        <taxon>Winogradskyella</taxon>
    </lineage>
</organism>
<keyword evidence="8" id="KW-1185">Reference proteome</keyword>
<keyword evidence="4 5" id="KW-0378">Hydrolase</keyword>
<dbReference type="InterPro" id="IPR012337">
    <property type="entry name" value="RNaseH-like_sf"/>
</dbReference>
<evidence type="ECO:0000313" key="8">
    <source>
        <dbReference type="Proteomes" id="UP001198402"/>
    </source>
</evidence>
<evidence type="ECO:0000256" key="4">
    <source>
        <dbReference type="ARBA" id="ARBA00022801"/>
    </source>
</evidence>
<dbReference type="EMBL" id="JAIUJS010000004">
    <property type="protein sequence ID" value="MCA0153527.1"/>
    <property type="molecule type" value="Genomic_DNA"/>
</dbReference>
<name>A0ABS7Y4G4_9FLAO</name>
<evidence type="ECO:0000313" key="7">
    <source>
        <dbReference type="EMBL" id="MCA0153527.1"/>
    </source>
</evidence>
<comment type="similarity">
    <text evidence="5">Belongs to the YqgF HJR family.</text>
</comment>
<keyword evidence="3 5" id="KW-0540">Nuclease</keyword>
<dbReference type="RefSeq" id="WP_224478485.1">
    <property type="nucleotide sequence ID" value="NZ_JAIUJS010000004.1"/>
</dbReference>
<dbReference type="Proteomes" id="UP001198402">
    <property type="component" value="Unassembled WGS sequence"/>
</dbReference>
<dbReference type="EC" id="3.1.-.-" evidence="5"/>
<dbReference type="CDD" id="cd16964">
    <property type="entry name" value="YqgF"/>
    <property type="match status" value="1"/>
</dbReference>
<dbReference type="Gene3D" id="3.30.420.140">
    <property type="entry name" value="YqgF/RNase H-like domain"/>
    <property type="match status" value="1"/>
</dbReference>
<comment type="subcellular location">
    <subcellularLocation>
        <location evidence="5">Cytoplasm</location>
    </subcellularLocation>
</comment>
<protein>
    <recommendedName>
        <fullName evidence="5">Putative pre-16S rRNA nuclease</fullName>
        <ecNumber evidence="5">3.1.-.-</ecNumber>
    </recommendedName>
</protein>
<dbReference type="InterPro" id="IPR005227">
    <property type="entry name" value="YqgF"/>
</dbReference>
<comment type="function">
    <text evidence="5">Could be a nuclease involved in processing of the 5'-end of pre-16S rRNA.</text>
</comment>
<keyword evidence="2 5" id="KW-0690">Ribosome biogenesis</keyword>
<sequence>MGRILAIDYGTKRTGIAITDELQIIASGLTTVDTKSLISFLVDYVNEEKVEKFVVGLPKQMNNTASESEIHIQSFLNKLNKAIPKIPVERIDERFTSKMAFQTMIDSGLKKKQRQNKALVDEISATLILQSYLASNS</sequence>
<dbReference type="InterPro" id="IPR037027">
    <property type="entry name" value="YqgF/RNaseH-like_dom_sf"/>
</dbReference>
<dbReference type="SUPFAM" id="SSF53098">
    <property type="entry name" value="Ribonuclease H-like"/>
    <property type="match status" value="1"/>
</dbReference>
<evidence type="ECO:0000256" key="5">
    <source>
        <dbReference type="HAMAP-Rule" id="MF_00651"/>
    </source>
</evidence>
<dbReference type="NCBIfam" id="TIGR00250">
    <property type="entry name" value="RNAse_H_YqgF"/>
    <property type="match status" value="1"/>
</dbReference>
<dbReference type="PANTHER" id="PTHR33317:SF4">
    <property type="entry name" value="POLYNUCLEOTIDYL TRANSFERASE, RIBONUCLEASE H-LIKE SUPERFAMILY PROTEIN"/>
    <property type="match status" value="1"/>
</dbReference>
<evidence type="ECO:0000259" key="6">
    <source>
        <dbReference type="SMART" id="SM00732"/>
    </source>
</evidence>
<dbReference type="InterPro" id="IPR006641">
    <property type="entry name" value="YqgF/RNaseH-like_dom"/>
</dbReference>
<dbReference type="SMART" id="SM00732">
    <property type="entry name" value="YqgFc"/>
    <property type="match status" value="1"/>
</dbReference>
<proteinExistence type="inferred from homology"/>
<dbReference type="HAMAP" id="MF_00651">
    <property type="entry name" value="Nuclease_YqgF"/>
    <property type="match status" value="1"/>
</dbReference>
<evidence type="ECO:0000256" key="3">
    <source>
        <dbReference type="ARBA" id="ARBA00022722"/>
    </source>
</evidence>
<evidence type="ECO:0000256" key="2">
    <source>
        <dbReference type="ARBA" id="ARBA00022517"/>
    </source>
</evidence>
<keyword evidence="1 5" id="KW-0963">Cytoplasm</keyword>
<evidence type="ECO:0000256" key="1">
    <source>
        <dbReference type="ARBA" id="ARBA00022490"/>
    </source>
</evidence>
<feature type="domain" description="YqgF/RNase H-like" evidence="6">
    <location>
        <begin position="2"/>
        <end position="100"/>
    </location>
</feature>
<reference evidence="8" key="1">
    <citation type="submission" date="2023-07" db="EMBL/GenBank/DDBJ databases">
        <authorList>
            <person name="Yue Y."/>
        </authorList>
    </citation>
    <scope>NUCLEOTIDE SEQUENCE [LARGE SCALE GENOMIC DNA]</scope>
    <source>
        <strain evidence="8">2Y89</strain>
    </source>
</reference>
<dbReference type="GO" id="GO:0016787">
    <property type="term" value="F:hydrolase activity"/>
    <property type="evidence" value="ECO:0007669"/>
    <property type="project" value="UniProtKB-KW"/>
</dbReference>
<comment type="caution">
    <text evidence="7">The sequence shown here is derived from an EMBL/GenBank/DDBJ whole genome shotgun (WGS) entry which is preliminary data.</text>
</comment>